<feature type="compositionally biased region" description="Low complexity" evidence="1">
    <location>
        <begin position="64"/>
        <end position="76"/>
    </location>
</feature>
<dbReference type="EMBL" id="JAGGKE010000002">
    <property type="protein sequence ID" value="MBP1900948.1"/>
    <property type="molecule type" value="Genomic_DNA"/>
</dbReference>
<dbReference type="AlphaFoldDB" id="A0A8J7R7D0"/>
<accession>A0A8J7R7D0</accession>
<feature type="compositionally biased region" description="Basic and acidic residues" evidence="1">
    <location>
        <begin position="54"/>
        <end position="63"/>
    </location>
</feature>
<keyword evidence="3" id="KW-1185">Reference proteome</keyword>
<evidence type="ECO:0000313" key="2">
    <source>
        <dbReference type="EMBL" id="MBP1900948.1"/>
    </source>
</evidence>
<feature type="region of interest" description="Disordered" evidence="1">
    <location>
        <begin position="1"/>
        <end position="76"/>
    </location>
</feature>
<dbReference type="OrthoDB" id="331199at2157"/>
<organism evidence="2 3">
    <name type="scientific">Halorubrum trapanicum</name>
    <dbReference type="NCBI Taxonomy" id="29284"/>
    <lineage>
        <taxon>Archaea</taxon>
        <taxon>Methanobacteriati</taxon>
        <taxon>Methanobacteriota</taxon>
        <taxon>Stenosarchaea group</taxon>
        <taxon>Halobacteria</taxon>
        <taxon>Halobacteriales</taxon>
        <taxon>Haloferacaceae</taxon>
        <taxon>Halorubrum</taxon>
    </lineage>
</organism>
<dbReference type="Proteomes" id="UP000770586">
    <property type="component" value="Unassembled WGS sequence"/>
</dbReference>
<protein>
    <submittedName>
        <fullName evidence="2">Uncharacterized protein</fullName>
    </submittedName>
</protein>
<evidence type="ECO:0000313" key="3">
    <source>
        <dbReference type="Proteomes" id="UP000770586"/>
    </source>
</evidence>
<gene>
    <name evidence="2" type="ORF">J2744_000606</name>
</gene>
<name>A0A8J7R7D0_9EURY</name>
<comment type="caution">
    <text evidence="2">The sequence shown here is derived from an EMBL/GenBank/DDBJ whole genome shotgun (WGS) entry which is preliminary data.</text>
</comment>
<dbReference type="RefSeq" id="WP_209544971.1">
    <property type="nucleotide sequence ID" value="NZ_BAAADX010000001.1"/>
</dbReference>
<evidence type="ECO:0000256" key="1">
    <source>
        <dbReference type="SAM" id="MobiDB-lite"/>
    </source>
</evidence>
<reference evidence="2 3" key="1">
    <citation type="submission" date="2021-03" db="EMBL/GenBank/DDBJ databases">
        <title>Genomic Encyclopedia of Type Strains, Phase IV (KMG-IV): sequencing the most valuable type-strain genomes for metagenomic binning, comparative biology and taxonomic classification.</title>
        <authorList>
            <person name="Goeker M."/>
        </authorList>
    </citation>
    <scope>NUCLEOTIDE SEQUENCE [LARGE SCALE GENOMIC DNA]</scope>
    <source>
        <strain evidence="2 3">DSM 12287</strain>
    </source>
</reference>
<proteinExistence type="predicted"/>
<sequence>MTTNATRRPRDRSTRPNGEGSFRRAVPMAGTGDGPRPDATAFTSATRTAGGHNAEGRSADGRRTTTNRTADDATTQ</sequence>